<dbReference type="Proteomes" id="UP000614410">
    <property type="component" value="Unassembled WGS sequence"/>
</dbReference>
<protein>
    <submittedName>
        <fullName evidence="3">Uncharacterized protein</fullName>
    </submittedName>
</protein>
<evidence type="ECO:0000313" key="3">
    <source>
        <dbReference type="EMBL" id="MBJ7607943.1"/>
    </source>
</evidence>
<feature type="compositionally biased region" description="Pro residues" evidence="1">
    <location>
        <begin position="56"/>
        <end position="68"/>
    </location>
</feature>
<keyword evidence="2" id="KW-0472">Membrane</keyword>
<proteinExistence type="predicted"/>
<sequence length="234" mass="23236">MTVIVMACGAALGSYALHEWRTLGATSVVTEQVTTQNQSPAGSGSGPSEPTAGPSPTSPSPTSPPPTSGAPLSPSATAAANSVSTRVTQSRSTPSDGVLGTMLGLATILVLAGAVLPRLLRRERGGAADLDVAPMEAAAARAVTRQALSTPGRLAMRAGTDQHTQVAAAGALAAAATALAVARARQLLIDPSSVGEQLALSAEQIAQARRGVIPPQVWDLLAAQALSDVGAAPS</sequence>
<feature type="transmembrane region" description="Helical" evidence="2">
    <location>
        <begin position="97"/>
        <end position="116"/>
    </location>
</feature>
<feature type="region of interest" description="Disordered" evidence="1">
    <location>
        <begin position="33"/>
        <end position="96"/>
    </location>
</feature>
<evidence type="ECO:0000256" key="1">
    <source>
        <dbReference type="SAM" id="MobiDB-lite"/>
    </source>
</evidence>
<keyword evidence="2" id="KW-1133">Transmembrane helix</keyword>
<keyword evidence="2" id="KW-0812">Transmembrane</keyword>
<feature type="compositionally biased region" description="Low complexity" evidence="1">
    <location>
        <begin position="69"/>
        <end position="95"/>
    </location>
</feature>
<name>A0A934NDQ7_9BACT</name>
<dbReference type="AlphaFoldDB" id="A0A934NDQ7"/>
<evidence type="ECO:0000256" key="2">
    <source>
        <dbReference type="SAM" id="Phobius"/>
    </source>
</evidence>
<feature type="compositionally biased region" description="Low complexity" evidence="1">
    <location>
        <begin position="39"/>
        <end position="55"/>
    </location>
</feature>
<comment type="caution">
    <text evidence="3">The sequence shown here is derived from an EMBL/GenBank/DDBJ whole genome shotgun (WGS) entry which is preliminary data.</text>
</comment>
<gene>
    <name evidence="3" type="ORF">JF887_00725</name>
</gene>
<evidence type="ECO:0000313" key="4">
    <source>
        <dbReference type="Proteomes" id="UP000614410"/>
    </source>
</evidence>
<accession>A0A934NDQ7</accession>
<dbReference type="EMBL" id="JAEKNN010000005">
    <property type="protein sequence ID" value="MBJ7607943.1"/>
    <property type="molecule type" value="Genomic_DNA"/>
</dbReference>
<organism evidence="3 4">
    <name type="scientific">Candidatus Amunia macphersoniae</name>
    <dbReference type="NCBI Taxonomy" id="3127014"/>
    <lineage>
        <taxon>Bacteria</taxon>
        <taxon>Bacillati</taxon>
        <taxon>Candidatus Dormiibacterota</taxon>
        <taxon>Candidatus Dormibacteria</taxon>
        <taxon>Candidatus Aeolococcales</taxon>
        <taxon>Candidatus Aeolococcaceae</taxon>
        <taxon>Candidatus Amunia</taxon>
    </lineage>
</organism>
<reference evidence="3 4" key="1">
    <citation type="submission" date="2020-10" db="EMBL/GenBank/DDBJ databases">
        <title>Ca. Dormibacterota MAGs.</title>
        <authorList>
            <person name="Montgomery K."/>
        </authorList>
    </citation>
    <scope>NUCLEOTIDE SEQUENCE [LARGE SCALE GENOMIC DNA]</scope>
    <source>
        <strain evidence="3">Mitchell_Peninsula_5</strain>
    </source>
</reference>